<evidence type="ECO:0000256" key="1">
    <source>
        <dbReference type="SAM" id="MobiDB-lite"/>
    </source>
</evidence>
<gene>
    <name evidence="2" type="ORF">M404DRAFT_1005397</name>
</gene>
<reference evidence="2 3" key="1">
    <citation type="submission" date="2014-04" db="EMBL/GenBank/DDBJ databases">
        <authorList>
            <consortium name="DOE Joint Genome Institute"/>
            <person name="Kuo A."/>
            <person name="Kohler A."/>
            <person name="Costa M.D."/>
            <person name="Nagy L.G."/>
            <person name="Floudas D."/>
            <person name="Copeland A."/>
            <person name="Barry K.W."/>
            <person name="Cichocki N."/>
            <person name="Veneault-Fourrey C."/>
            <person name="LaButti K."/>
            <person name="Lindquist E.A."/>
            <person name="Lipzen A."/>
            <person name="Lundell T."/>
            <person name="Morin E."/>
            <person name="Murat C."/>
            <person name="Sun H."/>
            <person name="Tunlid A."/>
            <person name="Henrissat B."/>
            <person name="Grigoriev I.V."/>
            <person name="Hibbett D.S."/>
            <person name="Martin F."/>
            <person name="Nordberg H.P."/>
            <person name="Cantor M.N."/>
            <person name="Hua S.X."/>
        </authorList>
    </citation>
    <scope>NUCLEOTIDE SEQUENCE [LARGE SCALE GENOMIC DNA]</scope>
    <source>
        <strain evidence="2 3">Marx 270</strain>
    </source>
</reference>
<keyword evidence="3" id="KW-1185">Reference proteome</keyword>
<organism evidence="2 3">
    <name type="scientific">Pisolithus tinctorius Marx 270</name>
    <dbReference type="NCBI Taxonomy" id="870435"/>
    <lineage>
        <taxon>Eukaryota</taxon>
        <taxon>Fungi</taxon>
        <taxon>Dikarya</taxon>
        <taxon>Basidiomycota</taxon>
        <taxon>Agaricomycotina</taxon>
        <taxon>Agaricomycetes</taxon>
        <taxon>Agaricomycetidae</taxon>
        <taxon>Boletales</taxon>
        <taxon>Sclerodermatineae</taxon>
        <taxon>Pisolithaceae</taxon>
        <taxon>Pisolithus</taxon>
    </lineage>
</organism>
<dbReference type="InParanoid" id="A0A0C3JL19"/>
<dbReference type="Proteomes" id="UP000054217">
    <property type="component" value="Unassembled WGS sequence"/>
</dbReference>
<evidence type="ECO:0000313" key="2">
    <source>
        <dbReference type="EMBL" id="KIN98261.1"/>
    </source>
</evidence>
<protein>
    <submittedName>
        <fullName evidence="2">Uncharacterized protein</fullName>
    </submittedName>
</protein>
<feature type="compositionally biased region" description="Basic and acidic residues" evidence="1">
    <location>
        <begin position="18"/>
        <end position="35"/>
    </location>
</feature>
<proteinExistence type="predicted"/>
<evidence type="ECO:0000313" key="3">
    <source>
        <dbReference type="Proteomes" id="UP000054217"/>
    </source>
</evidence>
<sequence length="51" mass="6177">MNKYDYQHGVANYVNKQQKTERDMTEEETTRHQNEMDFVASEECTTWMRAT</sequence>
<name>A0A0C3JL19_PISTI</name>
<dbReference type="AlphaFoldDB" id="A0A0C3JL19"/>
<feature type="region of interest" description="Disordered" evidence="1">
    <location>
        <begin position="1"/>
        <end position="35"/>
    </location>
</feature>
<dbReference type="HOGENOM" id="CLU_3107406_0_0_1"/>
<accession>A0A0C3JL19</accession>
<reference evidence="3" key="2">
    <citation type="submission" date="2015-01" db="EMBL/GenBank/DDBJ databases">
        <title>Evolutionary Origins and Diversification of the Mycorrhizal Mutualists.</title>
        <authorList>
            <consortium name="DOE Joint Genome Institute"/>
            <consortium name="Mycorrhizal Genomics Consortium"/>
            <person name="Kohler A."/>
            <person name="Kuo A."/>
            <person name="Nagy L.G."/>
            <person name="Floudas D."/>
            <person name="Copeland A."/>
            <person name="Barry K.W."/>
            <person name="Cichocki N."/>
            <person name="Veneault-Fourrey C."/>
            <person name="LaButti K."/>
            <person name="Lindquist E.A."/>
            <person name="Lipzen A."/>
            <person name="Lundell T."/>
            <person name="Morin E."/>
            <person name="Murat C."/>
            <person name="Riley R."/>
            <person name="Ohm R."/>
            <person name="Sun H."/>
            <person name="Tunlid A."/>
            <person name="Henrissat B."/>
            <person name="Grigoriev I.V."/>
            <person name="Hibbett D.S."/>
            <person name="Martin F."/>
        </authorList>
    </citation>
    <scope>NUCLEOTIDE SEQUENCE [LARGE SCALE GENOMIC DNA]</scope>
    <source>
        <strain evidence="3">Marx 270</strain>
    </source>
</reference>
<dbReference type="EMBL" id="KN832017">
    <property type="protein sequence ID" value="KIN98261.1"/>
    <property type="molecule type" value="Genomic_DNA"/>
</dbReference>